<name>A7EBH8_SCLS1</name>
<feature type="transmembrane region" description="Helical" evidence="2">
    <location>
        <begin position="243"/>
        <end position="266"/>
    </location>
</feature>
<proteinExistence type="predicted"/>
<dbReference type="EMBL" id="CH476623">
    <property type="protein sequence ID" value="EDN99806.1"/>
    <property type="molecule type" value="Genomic_DNA"/>
</dbReference>
<keyword evidence="2" id="KW-0812">Transmembrane</keyword>
<feature type="compositionally biased region" description="Basic and acidic residues" evidence="1">
    <location>
        <begin position="45"/>
        <end position="57"/>
    </location>
</feature>
<dbReference type="AlphaFoldDB" id="A7EBH8"/>
<keyword evidence="2" id="KW-0472">Membrane</keyword>
<evidence type="ECO:0000313" key="4">
    <source>
        <dbReference type="Proteomes" id="UP000001312"/>
    </source>
</evidence>
<dbReference type="KEGG" id="ssl:SS1G_02664"/>
<accession>A7EBH8</accession>
<feature type="compositionally biased region" description="Basic and acidic residues" evidence="1">
    <location>
        <begin position="73"/>
        <end position="84"/>
    </location>
</feature>
<keyword evidence="4" id="KW-1185">Reference proteome</keyword>
<feature type="region of interest" description="Disordered" evidence="1">
    <location>
        <begin position="28"/>
        <end position="211"/>
    </location>
</feature>
<sequence>MDDFIELGIEATNRCIDKHFDKIPDKALHSKTYRPRNIKNVIAGKLRDDGHTKKPVKDGLGGDESESDEDTLDERRYRGDDYRGRQSLNEGQKKRFEPNYGYRGEDATYEQDGPYLYNNSPPPSRNKRRGDEDFDNNSLSPSRRNQRQQDLRRRSSLPPDEIRSRDLADDREYEDKKETRNNGRRSTVSERNSLPHRRISKSTNKAPDNEAGLRYGAVGAMLGGLAAQELAAKKPRGGSNDKVALAMLGAAVGAFAATFLTINLNFLNAEIYYLEKVESGIWTTVLGKSAVPNKLSVQKTCCDRNLSIRHGVQLCTLYEHRKAKE</sequence>
<feature type="compositionally biased region" description="Acidic residues" evidence="1">
    <location>
        <begin position="61"/>
        <end position="72"/>
    </location>
</feature>
<keyword evidence="2" id="KW-1133">Transmembrane helix</keyword>
<reference evidence="4" key="1">
    <citation type="journal article" date="2011" name="PLoS Genet.">
        <title>Genomic analysis of the necrotrophic fungal pathogens Sclerotinia sclerotiorum and Botrytis cinerea.</title>
        <authorList>
            <person name="Amselem J."/>
            <person name="Cuomo C.A."/>
            <person name="van Kan J.A."/>
            <person name="Viaud M."/>
            <person name="Benito E.P."/>
            <person name="Couloux A."/>
            <person name="Coutinho P.M."/>
            <person name="de Vries R.P."/>
            <person name="Dyer P.S."/>
            <person name="Fillinger S."/>
            <person name="Fournier E."/>
            <person name="Gout L."/>
            <person name="Hahn M."/>
            <person name="Kohn L."/>
            <person name="Lapalu N."/>
            <person name="Plummer K.M."/>
            <person name="Pradier J.M."/>
            <person name="Quevillon E."/>
            <person name="Sharon A."/>
            <person name="Simon A."/>
            <person name="ten Have A."/>
            <person name="Tudzynski B."/>
            <person name="Tudzynski P."/>
            <person name="Wincker P."/>
            <person name="Andrew M."/>
            <person name="Anthouard V."/>
            <person name="Beever R.E."/>
            <person name="Beffa R."/>
            <person name="Benoit I."/>
            <person name="Bouzid O."/>
            <person name="Brault B."/>
            <person name="Chen Z."/>
            <person name="Choquer M."/>
            <person name="Collemare J."/>
            <person name="Cotton P."/>
            <person name="Danchin E.G."/>
            <person name="Da Silva C."/>
            <person name="Gautier A."/>
            <person name="Giraud C."/>
            <person name="Giraud T."/>
            <person name="Gonzalez C."/>
            <person name="Grossetete S."/>
            <person name="Guldener U."/>
            <person name="Henrissat B."/>
            <person name="Howlett B.J."/>
            <person name="Kodira C."/>
            <person name="Kretschmer M."/>
            <person name="Lappartient A."/>
            <person name="Leroch M."/>
            <person name="Levis C."/>
            <person name="Mauceli E."/>
            <person name="Neuveglise C."/>
            <person name="Oeser B."/>
            <person name="Pearson M."/>
            <person name="Poulain J."/>
            <person name="Poussereau N."/>
            <person name="Quesneville H."/>
            <person name="Rascle C."/>
            <person name="Schumacher J."/>
            <person name="Segurens B."/>
            <person name="Sexton A."/>
            <person name="Silva E."/>
            <person name="Sirven C."/>
            <person name="Soanes D.M."/>
            <person name="Talbot N.J."/>
            <person name="Templeton M."/>
            <person name="Yandava C."/>
            <person name="Yarden O."/>
            <person name="Zeng Q."/>
            <person name="Rollins J.A."/>
            <person name="Lebrun M.H."/>
            <person name="Dickman M."/>
        </authorList>
    </citation>
    <scope>NUCLEOTIDE SEQUENCE [LARGE SCALE GENOMIC DNA]</scope>
    <source>
        <strain evidence="4">ATCC 18683 / 1980 / Ss-1</strain>
    </source>
</reference>
<dbReference type="STRING" id="665079.A7EBH8"/>
<gene>
    <name evidence="3" type="ORF">SS1G_02664</name>
</gene>
<evidence type="ECO:0000313" key="3">
    <source>
        <dbReference type="EMBL" id="EDN99806.1"/>
    </source>
</evidence>
<protein>
    <submittedName>
        <fullName evidence="3">Uncharacterized protein</fullName>
    </submittedName>
</protein>
<evidence type="ECO:0000256" key="1">
    <source>
        <dbReference type="SAM" id="MobiDB-lite"/>
    </source>
</evidence>
<feature type="compositionally biased region" description="Basic and acidic residues" evidence="1">
    <location>
        <begin position="160"/>
        <end position="181"/>
    </location>
</feature>
<dbReference type="InParanoid" id="A7EBH8"/>
<dbReference type="HOGENOM" id="CLU_855711_0_0_1"/>
<dbReference type="Proteomes" id="UP000001312">
    <property type="component" value="Unassembled WGS sequence"/>
</dbReference>
<dbReference type="RefSeq" id="XP_001596444.1">
    <property type="nucleotide sequence ID" value="XM_001596394.1"/>
</dbReference>
<organism evidence="3 4">
    <name type="scientific">Sclerotinia sclerotiorum (strain ATCC 18683 / 1980 / Ss-1)</name>
    <name type="common">White mold</name>
    <name type="synonym">Whetzelinia sclerotiorum</name>
    <dbReference type="NCBI Taxonomy" id="665079"/>
    <lineage>
        <taxon>Eukaryota</taxon>
        <taxon>Fungi</taxon>
        <taxon>Dikarya</taxon>
        <taxon>Ascomycota</taxon>
        <taxon>Pezizomycotina</taxon>
        <taxon>Leotiomycetes</taxon>
        <taxon>Helotiales</taxon>
        <taxon>Sclerotiniaceae</taxon>
        <taxon>Sclerotinia</taxon>
    </lineage>
</organism>
<evidence type="ECO:0000256" key="2">
    <source>
        <dbReference type="SAM" id="Phobius"/>
    </source>
</evidence>
<dbReference type="GeneID" id="5492950"/>